<accession>A0A7X8SQ89</accession>
<protein>
    <submittedName>
        <fullName evidence="5">Helix-turn-helix transcriptional regulator</fullName>
    </submittedName>
</protein>
<evidence type="ECO:0000256" key="3">
    <source>
        <dbReference type="ARBA" id="ARBA00023163"/>
    </source>
</evidence>
<dbReference type="Proteomes" id="UP000585050">
    <property type="component" value="Unassembled WGS sequence"/>
</dbReference>
<dbReference type="PANTHER" id="PTHR47893:SF1">
    <property type="entry name" value="REGULATORY PROTEIN PCHR"/>
    <property type="match status" value="1"/>
</dbReference>
<keyword evidence="6" id="KW-1185">Reference proteome</keyword>
<dbReference type="InterPro" id="IPR020449">
    <property type="entry name" value="Tscrpt_reg_AraC-type_HTH"/>
</dbReference>
<proteinExistence type="predicted"/>
<dbReference type="PRINTS" id="PR00032">
    <property type="entry name" value="HTHARAC"/>
</dbReference>
<organism evidence="5 6">
    <name type="scientific">Flammeovirga agarivorans</name>
    <dbReference type="NCBI Taxonomy" id="2726742"/>
    <lineage>
        <taxon>Bacteria</taxon>
        <taxon>Pseudomonadati</taxon>
        <taxon>Bacteroidota</taxon>
        <taxon>Cytophagia</taxon>
        <taxon>Cytophagales</taxon>
        <taxon>Flammeovirgaceae</taxon>
        <taxon>Flammeovirga</taxon>
    </lineage>
</organism>
<keyword evidence="1" id="KW-0805">Transcription regulation</keyword>
<dbReference type="GO" id="GO:0043565">
    <property type="term" value="F:sequence-specific DNA binding"/>
    <property type="evidence" value="ECO:0007669"/>
    <property type="project" value="InterPro"/>
</dbReference>
<dbReference type="RefSeq" id="WP_168885117.1">
    <property type="nucleotide sequence ID" value="NZ_JABAIL010000012.1"/>
</dbReference>
<evidence type="ECO:0000313" key="6">
    <source>
        <dbReference type="Proteomes" id="UP000585050"/>
    </source>
</evidence>
<dbReference type="EMBL" id="JABAIL010000012">
    <property type="protein sequence ID" value="NLR94406.1"/>
    <property type="molecule type" value="Genomic_DNA"/>
</dbReference>
<dbReference type="PANTHER" id="PTHR47893">
    <property type="entry name" value="REGULATORY PROTEIN PCHR"/>
    <property type="match status" value="1"/>
</dbReference>
<dbReference type="PROSITE" id="PS01124">
    <property type="entry name" value="HTH_ARAC_FAMILY_2"/>
    <property type="match status" value="1"/>
</dbReference>
<dbReference type="SUPFAM" id="SSF46689">
    <property type="entry name" value="Homeodomain-like"/>
    <property type="match status" value="2"/>
</dbReference>
<keyword evidence="3" id="KW-0804">Transcription</keyword>
<dbReference type="GO" id="GO:0003700">
    <property type="term" value="F:DNA-binding transcription factor activity"/>
    <property type="evidence" value="ECO:0007669"/>
    <property type="project" value="InterPro"/>
</dbReference>
<evidence type="ECO:0000256" key="2">
    <source>
        <dbReference type="ARBA" id="ARBA00023125"/>
    </source>
</evidence>
<evidence type="ECO:0000313" key="5">
    <source>
        <dbReference type="EMBL" id="NLR94406.1"/>
    </source>
</evidence>
<dbReference type="InterPro" id="IPR053142">
    <property type="entry name" value="PchR_regulatory_protein"/>
</dbReference>
<feature type="domain" description="HTH araC/xylS-type" evidence="4">
    <location>
        <begin position="207"/>
        <end position="305"/>
    </location>
</feature>
<comment type="caution">
    <text evidence="5">The sequence shown here is derived from an EMBL/GenBank/DDBJ whole genome shotgun (WGS) entry which is preliminary data.</text>
</comment>
<evidence type="ECO:0000259" key="4">
    <source>
        <dbReference type="PROSITE" id="PS01124"/>
    </source>
</evidence>
<dbReference type="SMART" id="SM00342">
    <property type="entry name" value="HTH_ARAC"/>
    <property type="match status" value="1"/>
</dbReference>
<dbReference type="InterPro" id="IPR018060">
    <property type="entry name" value="HTH_AraC"/>
</dbReference>
<dbReference type="InterPro" id="IPR009057">
    <property type="entry name" value="Homeodomain-like_sf"/>
</dbReference>
<dbReference type="Pfam" id="PF12833">
    <property type="entry name" value="HTH_18"/>
    <property type="match status" value="1"/>
</dbReference>
<keyword evidence="2" id="KW-0238">DNA-binding</keyword>
<reference evidence="5 6" key="1">
    <citation type="submission" date="2020-04" db="EMBL/GenBank/DDBJ databases">
        <title>Flammeovirga sp. SR4, a novel species isolated from seawater.</title>
        <authorList>
            <person name="Wang X."/>
        </authorList>
    </citation>
    <scope>NUCLEOTIDE SEQUENCE [LARGE SCALE GENOMIC DNA]</scope>
    <source>
        <strain evidence="5 6">SR4</strain>
    </source>
</reference>
<dbReference type="Gene3D" id="1.10.10.60">
    <property type="entry name" value="Homeodomain-like"/>
    <property type="match status" value="2"/>
</dbReference>
<dbReference type="AlphaFoldDB" id="A0A7X8SQ89"/>
<name>A0A7X8SQ89_9BACT</name>
<gene>
    <name evidence="5" type="ORF">HGP29_24595</name>
</gene>
<sequence length="308" mass="35671">MHNILNYWRELVGGQQKDGKITIPSEHGEGTLDAYKLSSNFDVARLCFKLNKDISGATFIMEDDEDFYPIIFSHKSSVIFEGKYQSVLNGALLSNNKQNIRWTLPANKRVEMVLIRVRKSYFREIVAKSEALQKVFPEGKTFTVFEELTTLIRGAFFRILEQKESLLFSEFLEDFVRFIFHLLMDQISSREMIKNEEYTSINIQLVFKARDMILNNNGTPLDVDHIARECGMSNSNLRLQFKSTFGIPIYQFQQQVRLDSAKELLKRGEKSIRMIAMDLGFSNSSHFASVFKKEVGTTPKQYQKQLPE</sequence>
<dbReference type="InterPro" id="IPR018062">
    <property type="entry name" value="HTH_AraC-typ_CS"/>
</dbReference>
<dbReference type="PROSITE" id="PS00041">
    <property type="entry name" value="HTH_ARAC_FAMILY_1"/>
    <property type="match status" value="1"/>
</dbReference>
<evidence type="ECO:0000256" key="1">
    <source>
        <dbReference type="ARBA" id="ARBA00023015"/>
    </source>
</evidence>